<sequence length="84" mass="9924">MQTCYPSQICHDKYFIRSGFTINLTVPHRMEHLECRVAHQAQCTRVIKQMFYVCAHHMGMDMSNFSTTSEDHHTNDDDEEDKDE</sequence>
<dbReference type="InParanoid" id="A0A061GBG1"/>
<dbReference type="AlphaFoldDB" id="A0A061GBG1"/>
<organism evidence="2 3">
    <name type="scientific">Theobroma cacao</name>
    <name type="common">Cacao</name>
    <name type="synonym">Cocoa</name>
    <dbReference type="NCBI Taxonomy" id="3641"/>
    <lineage>
        <taxon>Eukaryota</taxon>
        <taxon>Viridiplantae</taxon>
        <taxon>Streptophyta</taxon>
        <taxon>Embryophyta</taxon>
        <taxon>Tracheophyta</taxon>
        <taxon>Spermatophyta</taxon>
        <taxon>Magnoliopsida</taxon>
        <taxon>eudicotyledons</taxon>
        <taxon>Gunneridae</taxon>
        <taxon>Pentapetalae</taxon>
        <taxon>rosids</taxon>
        <taxon>malvids</taxon>
        <taxon>Malvales</taxon>
        <taxon>Malvaceae</taxon>
        <taxon>Byttnerioideae</taxon>
        <taxon>Theobroma</taxon>
    </lineage>
</organism>
<dbReference type="Proteomes" id="UP000026915">
    <property type="component" value="Chromosome 6"/>
</dbReference>
<dbReference type="Gramene" id="EOY26492">
    <property type="protein sequence ID" value="EOY26492"/>
    <property type="gene ID" value="TCM_028265"/>
</dbReference>
<protein>
    <submittedName>
        <fullName evidence="2">Uncharacterized protein</fullName>
    </submittedName>
</protein>
<evidence type="ECO:0000313" key="2">
    <source>
        <dbReference type="EMBL" id="EOY26492.1"/>
    </source>
</evidence>
<dbReference type="HOGENOM" id="CLU_2532021_0_0_1"/>
<reference evidence="2 3" key="1">
    <citation type="journal article" date="2013" name="Genome Biol.">
        <title>The genome sequence of the most widely cultivated cacao type and its use to identify candidate genes regulating pod color.</title>
        <authorList>
            <person name="Motamayor J.C."/>
            <person name="Mockaitis K."/>
            <person name="Schmutz J."/>
            <person name="Haiminen N."/>
            <person name="Iii D.L."/>
            <person name="Cornejo O."/>
            <person name="Findley S.D."/>
            <person name="Zheng P."/>
            <person name="Utro F."/>
            <person name="Royaert S."/>
            <person name="Saski C."/>
            <person name="Jenkins J."/>
            <person name="Podicheti R."/>
            <person name="Zhao M."/>
            <person name="Scheffler B.E."/>
            <person name="Stack J.C."/>
            <person name="Feltus F.A."/>
            <person name="Mustiga G.M."/>
            <person name="Amores F."/>
            <person name="Phillips W."/>
            <person name="Marelli J.P."/>
            <person name="May G.D."/>
            <person name="Shapiro H."/>
            <person name="Ma J."/>
            <person name="Bustamante C.D."/>
            <person name="Schnell R.J."/>
            <person name="Main D."/>
            <person name="Gilbert D."/>
            <person name="Parida L."/>
            <person name="Kuhn D.N."/>
        </authorList>
    </citation>
    <scope>NUCLEOTIDE SEQUENCE [LARGE SCALE GENOMIC DNA]</scope>
    <source>
        <strain evidence="3">cv. Matina 1-6</strain>
    </source>
</reference>
<evidence type="ECO:0000313" key="3">
    <source>
        <dbReference type="Proteomes" id="UP000026915"/>
    </source>
</evidence>
<name>A0A061GBG1_THECC</name>
<gene>
    <name evidence="2" type="ORF">TCM_028265</name>
</gene>
<proteinExistence type="predicted"/>
<keyword evidence="3" id="KW-1185">Reference proteome</keyword>
<feature type="region of interest" description="Disordered" evidence="1">
    <location>
        <begin position="65"/>
        <end position="84"/>
    </location>
</feature>
<accession>A0A061GBG1</accession>
<dbReference type="EMBL" id="CM001884">
    <property type="protein sequence ID" value="EOY26492.1"/>
    <property type="molecule type" value="Genomic_DNA"/>
</dbReference>
<evidence type="ECO:0000256" key="1">
    <source>
        <dbReference type="SAM" id="MobiDB-lite"/>
    </source>
</evidence>